<proteinExistence type="inferred from homology"/>
<dbReference type="InterPro" id="IPR008949">
    <property type="entry name" value="Isoprenoid_synthase_dom_sf"/>
</dbReference>
<name>A0A0K8PBU0_STRAJ</name>
<dbReference type="AlphaFoldDB" id="A0A0K8PBU0"/>
<dbReference type="Gene3D" id="1.10.600.10">
    <property type="entry name" value="Farnesyl Diphosphate Synthase"/>
    <property type="match status" value="1"/>
</dbReference>
<keyword evidence="1 2" id="KW-0456">Lyase</keyword>
<accession>A0A0K8PBU0</accession>
<keyword evidence="2" id="KW-0479">Metal-binding</keyword>
<dbReference type="EMBL" id="DF968186">
    <property type="protein sequence ID" value="GAP45340.1"/>
    <property type="molecule type" value="Genomic_DNA"/>
</dbReference>
<dbReference type="PANTHER" id="PTHR35201">
    <property type="entry name" value="TERPENE SYNTHASE"/>
    <property type="match status" value="1"/>
</dbReference>
<comment type="cofactor">
    <cofactor evidence="2">
        <name>Mg(2+)</name>
        <dbReference type="ChEBI" id="CHEBI:18420"/>
    </cofactor>
</comment>
<gene>
    <name evidence="3" type="ORF">SAZU_0069</name>
</gene>
<dbReference type="PATRIC" id="fig|146537.3.peg.72"/>
<dbReference type="NCBIfam" id="NF041564">
    <property type="entry name" value="eudesmol_syn"/>
    <property type="match status" value="1"/>
</dbReference>
<dbReference type="RefSeq" id="WP_059413783.1">
    <property type="nucleotide sequence ID" value="NZ_DF968186.1"/>
</dbReference>
<dbReference type="Proteomes" id="UP000053859">
    <property type="component" value="Unassembled WGS sequence"/>
</dbReference>
<dbReference type="Pfam" id="PF19086">
    <property type="entry name" value="Terpene_syn_C_2"/>
    <property type="match status" value="1"/>
</dbReference>
<dbReference type="SUPFAM" id="SSF48576">
    <property type="entry name" value="Terpenoid synthases"/>
    <property type="match status" value="1"/>
</dbReference>
<dbReference type="GO" id="GO:0010333">
    <property type="term" value="F:terpene synthase activity"/>
    <property type="evidence" value="ECO:0007669"/>
    <property type="project" value="InterPro"/>
</dbReference>
<dbReference type="GO" id="GO:0046872">
    <property type="term" value="F:metal ion binding"/>
    <property type="evidence" value="ECO:0007669"/>
    <property type="project" value="UniProtKB-KW"/>
</dbReference>
<protein>
    <recommendedName>
        <fullName evidence="2">Terpene synthase</fullName>
        <ecNumber evidence="2">4.2.3.-</ecNumber>
    </recommendedName>
</protein>
<evidence type="ECO:0000256" key="1">
    <source>
        <dbReference type="ARBA" id="ARBA00023239"/>
    </source>
</evidence>
<evidence type="ECO:0000313" key="3">
    <source>
        <dbReference type="EMBL" id="GAP45340.1"/>
    </source>
</evidence>
<dbReference type="SFLD" id="SFLDG01020">
    <property type="entry name" value="Terpene_Cyclase_Like_2"/>
    <property type="match status" value="1"/>
</dbReference>
<comment type="similarity">
    <text evidence="2">Belongs to the terpene synthase family.</text>
</comment>
<organism evidence="3 4">
    <name type="scientific">Streptomyces azureus</name>
    <dbReference type="NCBI Taxonomy" id="146537"/>
    <lineage>
        <taxon>Bacteria</taxon>
        <taxon>Bacillati</taxon>
        <taxon>Actinomycetota</taxon>
        <taxon>Actinomycetes</taxon>
        <taxon>Kitasatosporales</taxon>
        <taxon>Streptomycetaceae</taxon>
        <taxon>Streptomyces</taxon>
    </lineage>
</organism>
<evidence type="ECO:0000313" key="4">
    <source>
        <dbReference type="Proteomes" id="UP000053859"/>
    </source>
</evidence>
<dbReference type="InterPro" id="IPR048141">
    <property type="entry name" value="Eudesmol_syn"/>
</dbReference>
<dbReference type="SFLD" id="SFLDS00005">
    <property type="entry name" value="Isoprenoid_Synthase_Type_I"/>
    <property type="match status" value="1"/>
</dbReference>
<dbReference type="OrthoDB" id="3676909at2"/>
<dbReference type="PANTHER" id="PTHR35201:SF4">
    <property type="entry name" value="BETA-PINACENE SYNTHASE-RELATED"/>
    <property type="match status" value="1"/>
</dbReference>
<keyword evidence="2" id="KW-0460">Magnesium</keyword>
<dbReference type="EC" id="4.2.3.-" evidence="2"/>
<dbReference type="InterPro" id="IPR034686">
    <property type="entry name" value="Terpene_cyclase-like_2"/>
</dbReference>
<keyword evidence="4" id="KW-1185">Reference proteome</keyword>
<reference evidence="3" key="1">
    <citation type="journal article" date="2015" name="Genome Announc.">
        <title>Draft Genome Sequence of Thiostrepton-Producing Streptomyces azureus ATCC 14921.</title>
        <authorList>
            <person name="Sakihara K."/>
            <person name="Maeda J."/>
            <person name="Tashiro K."/>
            <person name="Fujino Y."/>
            <person name="Kuhara S."/>
            <person name="Ohshima T."/>
            <person name="Ogata S."/>
            <person name="Doi K."/>
        </authorList>
    </citation>
    <scope>NUCLEOTIDE SEQUENCE [LARGE SCALE GENOMIC DNA]</scope>
    <source>
        <strain evidence="3">ATCC14921</strain>
    </source>
</reference>
<evidence type="ECO:0000256" key="2">
    <source>
        <dbReference type="RuleBase" id="RU366034"/>
    </source>
</evidence>
<sequence length="343" mass="39386">MPQDVRFDLPFDTPVSEHLEYARARHLRWVWEMRLVRSREGFEEYKSWDLPQAAARTYPHASADDMVVLMNWFSLAFLFDDQFDASQPDRADRIAEVARELIVTPLRPAGSPPRVACPITLAWAEVWNHLSRDMSLTWQTRFAASWGRFLVAHCEEVDLAARGLEGTLGLDEYAEFRRRTVGIHHSIDAGERSRGFEVPAQVMGHPVMERMRDLAADTIGFMNDIHSFEREKRRGDGHNLIAVLRRERGCSWQEATDEAYRMTIARLDEYLELQARVPQMCDELRLDEAERDRVRMGVEAIQHWINGNYEWALTSGRYAAAKEGPVATAELAGRGSVDDLLTV</sequence>